<evidence type="ECO:0000256" key="1">
    <source>
        <dbReference type="SAM" id="SignalP"/>
    </source>
</evidence>
<dbReference type="PANTHER" id="PTHR42852:SF13">
    <property type="entry name" value="PROTEIN DIPZ"/>
    <property type="match status" value="1"/>
</dbReference>
<organism evidence="3 4">
    <name type="scientific">Frigoriglobus tundricola</name>
    <dbReference type="NCBI Taxonomy" id="2774151"/>
    <lineage>
        <taxon>Bacteria</taxon>
        <taxon>Pseudomonadati</taxon>
        <taxon>Planctomycetota</taxon>
        <taxon>Planctomycetia</taxon>
        <taxon>Gemmatales</taxon>
        <taxon>Gemmataceae</taxon>
        <taxon>Frigoriglobus</taxon>
    </lineage>
</organism>
<dbReference type="AlphaFoldDB" id="A0A6M5Z3D6"/>
<dbReference type="Gene3D" id="3.40.30.10">
    <property type="entry name" value="Glutaredoxin"/>
    <property type="match status" value="1"/>
</dbReference>
<reference evidence="4" key="1">
    <citation type="submission" date="2020-05" db="EMBL/GenBank/DDBJ databases">
        <title>Frigoriglobus tundricola gen. nov., sp. nov., a psychrotolerant cellulolytic planctomycete of the family Gemmataceae with two divergent copies of 16S rRNA gene.</title>
        <authorList>
            <person name="Kulichevskaya I.S."/>
            <person name="Ivanova A.A."/>
            <person name="Naumoff D.G."/>
            <person name="Beletsky A.V."/>
            <person name="Rijpstra W.I.C."/>
            <person name="Sinninghe Damste J.S."/>
            <person name="Mardanov A.V."/>
            <person name="Ravin N.V."/>
            <person name="Dedysh S.N."/>
        </authorList>
    </citation>
    <scope>NUCLEOTIDE SEQUENCE [LARGE SCALE GENOMIC DNA]</scope>
    <source>
        <strain evidence="4">PL17</strain>
    </source>
</reference>
<feature type="chain" id="PRO_5026843056" description="Thioredoxin domain-containing protein" evidence="1">
    <location>
        <begin position="20"/>
        <end position="184"/>
    </location>
</feature>
<dbReference type="RefSeq" id="WP_171475027.1">
    <property type="nucleotide sequence ID" value="NZ_CP053452.2"/>
</dbReference>
<proteinExistence type="predicted"/>
<keyword evidence="1" id="KW-0732">Signal</keyword>
<dbReference type="PANTHER" id="PTHR42852">
    <property type="entry name" value="THIOL:DISULFIDE INTERCHANGE PROTEIN DSBE"/>
    <property type="match status" value="1"/>
</dbReference>
<dbReference type="Proteomes" id="UP000503447">
    <property type="component" value="Chromosome"/>
</dbReference>
<protein>
    <recommendedName>
        <fullName evidence="2">Thioredoxin domain-containing protein</fullName>
    </recommendedName>
</protein>
<dbReference type="InterPro" id="IPR013766">
    <property type="entry name" value="Thioredoxin_domain"/>
</dbReference>
<dbReference type="EMBL" id="CP053452">
    <property type="protein sequence ID" value="QJX00225.1"/>
    <property type="molecule type" value="Genomic_DNA"/>
</dbReference>
<feature type="domain" description="Thioredoxin" evidence="2">
    <location>
        <begin position="28"/>
        <end position="177"/>
    </location>
</feature>
<dbReference type="PROSITE" id="PS51352">
    <property type="entry name" value="THIOREDOXIN_2"/>
    <property type="match status" value="1"/>
</dbReference>
<sequence length="184" mass="20857">MKRKLTFVVVLLLSGVVLARSSGGGDEKTKPVPAPEFTGVTEWINTKPLTMADQKGKVLVVHFWTNGCVNCVNNYPRYRAWQDKYKGDKGLVMIGVHTPEFKAEKDVDRIKDRMAKHKLSFAVAVDNDSANWKAWGNRYWPCVYLVDKTGHVRHYWEGELGDDGYKAMTRTIDALLAEQPAKEK</sequence>
<feature type="signal peptide" evidence="1">
    <location>
        <begin position="1"/>
        <end position="19"/>
    </location>
</feature>
<name>A0A6M5Z3D6_9BACT</name>
<evidence type="ECO:0000259" key="2">
    <source>
        <dbReference type="PROSITE" id="PS51352"/>
    </source>
</evidence>
<dbReference type="GO" id="GO:0016209">
    <property type="term" value="F:antioxidant activity"/>
    <property type="evidence" value="ECO:0007669"/>
    <property type="project" value="InterPro"/>
</dbReference>
<dbReference type="SUPFAM" id="SSF52833">
    <property type="entry name" value="Thioredoxin-like"/>
    <property type="match status" value="1"/>
</dbReference>
<evidence type="ECO:0000313" key="4">
    <source>
        <dbReference type="Proteomes" id="UP000503447"/>
    </source>
</evidence>
<dbReference type="InterPro" id="IPR036249">
    <property type="entry name" value="Thioredoxin-like_sf"/>
</dbReference>
<dbReference type="GO" id="GO:0016491">
    <property type="term" value="F:oxidoreductase activity"/>
    <property type="evidence" value="ECO:0007669"/>
    <property type="project" value="InterPro"/>
</dbReference>
<accession>A0A6M5Z3D6</accession>
<evidence type="ECO:0000313" key="3">
    <source>
        <dbReference type="EMBL" id="QJX00225.1"/>
    </source>
</evidence>
<dbReference type="Pfam" id="PF00578">
    <property type="entry name" value="AhpC-TSA"/>
    <property type="match status" value="1"/>
</dbReference>
<dbReference type="KEGG" id="ftj:FTUN_7849"/>
<dbReference type="InterPro" id="IPR050553">
    <property type="entry name" value="Thioredoxin_ResA/DsbE_sf"/>
</dbReference>
<gene>
    <name evidence="3" type="ORF">FTUN_7849</name>
</gene>
<keyword evidence="4" id="KW-1185">Reference proteome</keyword>
<dbReference type="InterPro" id="IPR000866">
    <property type="entry name" value="AhpC/TSA"/>
</dbReference>